<dbReference type="RefSeq" id="WP_257447357.1">
    <property type="nucleotide sequence ID" value="NZ_JANIPJ010000010.1"/>
</dbReference>
<dbReference type="Proteomes" id="UP001141950">
    <property type="component" value="Unassembled WGS sequence"/>
</dbReference>
<organism evidence="1 2">
    <name type="scientific">Paenibacillus soyae</name>
    <dbReference type="NCBI Taxonomy" id="2969249"/>
    <lineage>
        <taxon>Bacteria</taxon>
        <taxon>Bacillati</taxon>
        <taxon>Bacillota</taxon>
        <taxon>Bacilli</taxon>
        <taxon>Bacillales</taxon>
        <taxon>Paenibacillaceae</taxon>
        <taxon>Paenibacillus</taxon>
    </lineage>
</organism>
<evidence type="ECO:0000313" key="1">
    <source>
        <dbReference type="EMBL" id="MCR2805256.1"/>
    </source>
</evidence>
<keyword evidence="2" id="KW-1185">Reference proteome</keyword>
<proteinExistence type="predicted"/>
<reference evidence="1" key="1">
    <citation type="submission" date="2022-08" db="EMBL/GenBank/DDBJ databases">
        <title>The genomic sequence of strain Paenibacillus sp. SCIV0701.</title>
        <authorList>
            <person name="Zhao H."/>
        </authorList>
    </citation>
    <scope>NUCLEOTIDE SEQUENCE</scope>
    <source>
        <strain evidence="1">SCIV0701</strain>
    </source>
</reference>
<name>A0A9X2MQZ0_9BACL</name>
<dbReference type="EMBL" id="JANIPJ010000010">
    <property type="protein sequence ID" value="MCR2805256.1"/>
    <property type="molecule type" value="Genomic_DNA"/>
</dbReference>
<gene>
    <name evidence="1" type="ORF">NQZ67_15320</name>
</gene>
<protein>
    <submittedName>
        <fullName evidence="1">Uncharacterized protein</fullName>
    </submittedName>
</protein>
<accession>A0A9X2MQZ0</accession>
<evidence type="ECO:0000313" key="2">
    <source>
        <dbReference type="Proteomes" id="UP001141950"/>
    </source>
</evidence>
<comment type="caution">
    <text evidence="1">The sequence shown here is derived from an EMBL/GenBank/DDBJ whole genome shotgun (WGS) entry which is preliminary data.</text>
</comment>
<dbReference type="AlphaFoldDB" id="A0A9X2MQZ0"/>
<sequence>MQQLPLYAQNIIVFVTFKSSTGWYVADKELWFLDLRKFADAFISKGYAVPNPEDFSDRFNIPVVNEDTASAFLLCIQDCKASVNELKQVLEQQTYDHISDMVPSLYVNFDEKRLLSSYPEPASYEQFVPDGWIGLYGSWLACVPEEHRFWSSLESPFIGNFR</sequence>